<evidence type="ECO:0000313" key="3">
    <source>
        <dbReference type="Proteomes" id="UP000285875"/>
    </source>
</evidence>
<dbReference type="NCBIfam" id="TIGR00199">
    <property type="entry name" value="PncC_domain"/>
    <property type="match status" value="1"/>
</dbReference>
<dbReference type="InterPro" id="IPR036653">
    <property type="entry name" value="CinA-like_C"/>
</dbReference>
<dbReference type="AlphaFoldDB" id="A0A3T0RZP3"/>
<gene>
    <name evidence="2" type="ORF">C0Z10_07245</name>
</gene>
<name>A0A3T0RZP3_9ACTN</name>
<dbReference type="RefSeq" id="WP_097798936.1">
    <property type="nucleotide sequence ID" value="NZ_CP025570.1"/>
</dbReference>
<dbReference type="Gene3D" id="3.90.950.20">
    <property type="entry name" value="CinA-like"/>
    <property type="match status" value="1"/>
</dbReference>
<proteinExistence type="predicted"/>
<evidence type="ECO:0000313" key="2">
    <source>
        <dbReference type="EMBL" id="AZZ39578.1"/>
    </source>
</evidence>
<evidence type="ECO:0000259" key="1">
    <source>
        <dbReference type="Pfam" id="PF02464"/>
    </source>
</evidence>
<sequence length="167" mass="16761">MSPDPLATRLIGELVARGLTVATCESLTGGLVGATLTGVPGASAAYRGGLVTYASDLKGTLAGVDPAWISSHGVINARTAEMMAAGCGRVCGADLGLSCTGVAGPDPQDGEPVGTVYVCARLACPDRSPDHRGDPGRLDLSGDRWAIRDQTVSAVLQAGLRVVAGTS</sequence>
<dbReference type="InterPro" id="IPR008136">
    <property type="entry name" value="CinA_C"/>
</dbReference>
<dbReference type="Pfam" id="PF02464">
    <property type="entry name" value="CinA"/>
    <property type="match status" value="1"/>
</dbReference>
<accession>A0A3T0RZP3</accession>
<dbReference type="SUPFAM" id="SSF142433">
    <property type="entry name" value="CinA-like"/>
    <property type="match status" value="1"/>
</dbReference>
<reference evidence="3" key="1">
    <citation type="submission" date="2017-12" db="EMBL/GenBank/DDBJ databases">
        <title>Whole genome sequencing of Acidipropionibacterium jensenii strains JS279 and JS280.</title>
        <authorList>
            <person name="Deptula P."/>
            <person name="Laine P."/>
            <person name="Smolander O.-P."/>
            <person name="Paulin L."/>
            <person name="Auvinen P."/>
            <person name="Varmanen P."/>
        </authorList>
    </citation>
    <scope>NUCLEOTIDE SEQUENCE [LARGE SCALE GENOMIC DNA]</scope>
    <source>
        <strain evidence="3">JS280</strain>
    </source>
</reference>
<dbReference type="KEGG" id="aji:C0Z10_07245"/>
<protein>
    <submittedName>
        <fullName evidence="2">CinA family protein</fullName>
    </submittedName>
</protein>
<organism evidence="2 3">
    <name type="scientific">Acidipropionibacterium jensenii</name>
    <dbReference type="NCBI Taxonomy" id="1749"/>
    <lineage>
        <taxon>Bacteria</taxon>
        <taxon>Bacillati</taxon>
        <taxon>Actinomycetota</taxon>
        <taxon>Actinomycetes</taxon>
        <taxon>Propionibacteriales</taxon>
        <taxon>Propionibacteriaceae</taxon>
        <taxon>Acidipropionibacterium</taxon>
    </lineage>
</organism>
<feature type="domain" description="CinA C-terminal" evidence="1">
    <location>
        <begin position="5"/>
        <end position="158"/>
    </location>
</feature>
<dbReference type="Proteomes" id="UP000285875">
    <property type="component" value="Chromosome"/>
</dbReference>
<dbReference type="EMBL" id="CP025570">
    <property type="protein sequence ID" value="AZZ39578.1"/>
    <property type="molecule type" value="Genomic_DNA"/>
</dbReference>